<feature type="compositionally biased region" description="Basic and acidic residues" evidence="2">
    <location>
        <begin position="187"/>
        <end position="232"/>
    </location>
</feature>
<name>A0A058ZS75_9RHOB</name>
<comment type="caution">
    <text evidence="3">The sequence shown here is derived from an EMBL/GenBank/DDBJ whole genome shotgun (WGS) entry which is preliminary data.</text>
</comment>
<evidence type="ECO:0000256" key="2">
    <source>
        <dbReference type="SAM" id="MobiDB-lite"/>
    </source>
</evidence>
<feature type="compositionally biased region" description="Low complexity" evidence="2">
    <location>
        <begin position="549"/>
        <end position="563"/>
    </location>
</feature>
<feature type="region of interest" description="Disordered" evidence="2">
    <location>
        <begin position="1"/>
        <end position="26"/>
    </location>
</feature>
<dbReference type="eggNOG" id="COG2268">
    <property type="taxonomic scope" value="Bacteria"/>
</dbReference>
<feature type="compositionally biased region" description="Basic and acidic residues" evidence="2">
    <location>
        <begin position="564"/>
        <end position="579"/>
    </location>
</feature>
<evidence type="ECO:0000256" key="1">
    <source>
        <dbReference type="SAM" id="Coils"/>
    </source>
</evidence>
<dbReference type="STRING" id="1461693.ATO10_02910"/>
<keyword evidence="4" id="KW-1185">Reference proteome</keyword>
<protein>
    <recommendedName>
        <fullName evidence="5">DUF4157 domain-containing protein</fullName>
    </recommendedName>
</protein>
<proteinExistence type="predicted"/>
<keyword evidence="1" id="KW-0175">Coiled coil</keyword>
<feature type="coiled-coil region" evidence="1">
    <location>
        <begin position="1207"/>
        <end position="1252"/>
    </location>
</feature>
<reference evidence="3 4" key="1">
    <citation type="submission" date="2013-04" db="EMBL/GenBank/DDBJ databases">
        <title>Shimia sp. 22II-S11-Z10 Genome Sequencing.</title>
        <authorList>
            <person name="Lai Q."/>
            <person name="Li G."/>
            <person name="Shao Z."/>
        </authorList>
    </citation>
    <scope>NUCLEOTIDE SEQUENCE [LARGE SCALE GENOMIC DNA]</scope>
    <source>
        <strain evidence="4">22II-S11-Z10</strain>
    </source>
</reference>
<sequence>MKSAQLTHQPSEARKHPARARKVKPEPAPVIDFANARLPRGDTANVIDLQERSGPPELFAATLALRRAISQAGRHDLPKREALEAHFDRSLRQFSAVWSDEISHILKALGAEAAVLGEKMILPRADVSFETLLHETAHLLQVTTSGAVNDNLAPAEAEAEARVDAPGEVHARLAPDQFAFRDTQVPGDEKTELESRQAFHAEKATQEVKDGGGDDAEAKDTVQDESTVKPEEATSEQEVTDQSSGEGAAPQPGLESEVPPLPEEAQAAKDSFDASVAALSEAATPEAYLAAFTAAPPSLKAEKAPTLDADLAAISSDEAKAFTDAQPDFEATISGEEAPPAPAEIAVPDVIAPELEVAPPALAPEPDIAPTAVVEKSDGEAFAGDWRPPAAERADPAEVAGAIKNVKTTADVETSPGPAPSVPLQGESDPARAGAQREAASQDAAVKQQQAAQAVIEGKGPEQIAAKEAKEAVPLELEAPQTQLDAMAPVDGAQEFLNQPLDGDTKAVFDAHHDTAMRDSLAQSQAEMEAMVAERDDKREAETTKARADVAQAEADANAQQADEMAKSRQAIQDKRQETLNEQDAAVSQMNEEAKAEDAKTRDQIDARVQEDEAKIAADFAQAEKDADAKLKEGEDKAEAEKKQAEKDAEDSSWWDRAVSWVSEQLSKLGEAIGKIFDAVRAGINTILDGVKNLAFALIDAAAGFIKGAIALYGEFLKLAVTNLIGAVFPELAQKLNAFIDEGVKAFQAAVDKVAAGMKAAVNAVVELYKAALNVILNFVQGALNTVLAVAQAALAGDWGEVARLIIEPILAMLGINKDDFYAFIGNATEGLMKIVNDPLAFLGHLLDTVVGGFKLFGQNFVDHLIGGIIGWLTGALGGDITIPKTWDLLGVLDLARQILGLTVDMLRKIAVRILGEAAVEKIEFFIDYAQELITGGWGAFFTKIKDDLGSLFSMVMGEITTFLLERVVKAGIVWLASLINPAGALVKLVLMIWDFVMWMKDNFMRFVDIIKTVVNGMVDIAHGKIEPASKAIERVLGNLLAPAIDLIARLIGLGNVAGRVRKIIEKIRKTIEDAVVKLIKKVLAKFTGKGGGKSAKQDDDKAASGDLMNPMAFKGAGESHTLYLEKRGKDVVPMMRSTPTEVGVWLKGLREEANVRPYVERAARGEAKKDPKLSELTKARTQEVGELIPAALKEVGQLDAEGEQALKAEEKKAANLAKEKGDVAQEAQETVSALERILKALGVEAEEAELAIKFGPHLDKIDPAYRDSVKSQTVLKISKDATKAPKYTAMTWAQFTAGVSNDQSIWPKGWNEPLHSGGPLRANKAFMDEVFLHAAAVTATPSEDYANQTYAQLFPVAERDKLQTEFVKSYLIASSKDLGLLRIFVEQMLDPAPASYNAWLFSAFKAVIEEALKRFAKKGTKPKPDQEFKDAVKDAPFKGPDGVFASGEYQTKTYFFPASMKAKDVRIPDFLDAGVSKNFQGNITHMADRIRAADKGKHEWLPASLAVKAMEEAVNLVGTPKFGPAAEGYADLLYFQHHVRTDTSHIIFDPAYVEKNKKIQRADYLSKGHVAALKEGTLSTTAPLTEDQRKEFYPDNKKGEKIRVLQGHAGGIYYREGIYNDAGALVGVNYQVSQGLSSTWHGSKGSGKGVFGLAEELFASGVDNTTMNKFGNAILGYFKETVLDEQSDYSKLTKAEIGFGPFELYKFSNSELGEYSDFNAMMTAIIANSKQEETDLLGRIQTAIPGFTTSGS</sequence>
<accession>A0A058ZS75</accession>
<evidence type="ECO:0000313" key="3">
    <source>
        <dbReference type="EMBL" id="KCV83676.1"/>
    </source>
</evidence>
<evidence type="ECO:0000313" key="4">
    <source>
        <dbReference type="Proteomes" id="UP000024836"/>
    </source>
</evidence>
<feature type="compositionally biased region" description="Polar residues" evidence="2">
    <location>
        <begin position="580"/>
        <end position="591"/>
    </location>
</feature>
<feature type="region of interest" description="Disordered" evidence="2">
    <location>
        <begin position="627"/>
        <end position="650"/>
    </location>
</feature>
<feature type="region of interest" description="Disordered" evidence="2">
    <location>
        <begin position="407"/>
        <end position="446"/>
    </location>
</feature>
<dbReference type="Proteomes" id="UP000024836">
    <property type="component" value="Unassembled WGS sequence"/>
</dbReference>
<feature type="compositionally biased region" description="Basic and acidic residues" evidence="2">
    <location>
        <begin position="592"/>
        <end position="605"/>
    </location>
</feature>
<feature type="compositionally biased region" description="Basic and acidic residues" evidence="2">
    <location>
        <begin position="532"/>
        <end position="548"/>
    </location>
</feature>
<feature type="compositionally biased region" description="Polar residues" evidence="2">
    <location>
        <begin position="1"/>
        <end position="10"/>
    </location>
</feature>
<feature type="compositionally biased region" description="Basic and acidic residues" evidence="2">
    <location>
        <begin position="627"/>
        <end position="647"/>
    </location>
</feature>
<feature type="region of interest" description="Disordered" evidence="2">
    <location>
        <begin position="523"/>
        <end position="605"/>
    </location>
</feature>
<dbReference type="eggNOG" id="COG5412">
    <property type="taxonomic scope" value="Bacteria"/>
</dbReference>
<feature type="region of interest" description="Disordered" evidence="2">
    <location>
        <begin position="180"/>
        <end position="268"/>
    </location>
</feature>
<dbReference type="RefSeq" id="WP_051597906.1">
    <property type="nucleotide sequence ID" value="NZ_AQQY01000001.1"/>
</dbReference>
<evidence type="ECO:0008006" key="5">
    <source>
        <dbReference type="Google" id="ProtNLM"/>
    </source>
</evidence>
<dbReference type="OrthoDB" id="7387101at2"/>
<dbReference type="PATRIC" id="fig|1461693.3.peg.603"/>
<dbReference type="EMBL" id="AQQY01000001">
    <property type="protein sequence ID" value="KCV83676.1"/>
    <property type="molecule type" value="Genomic_DNA"/>
</dbReference>
<organism evidence="3 4">
    <name type="scientific">Actibacterium atlanticum</name>
    <dbReference type="NCBI Taxonomy" id="1461693"/>
    <lineage>
        <taxon>Bacteria</taxon>
        <taxon>Pseudomonadati</taxon>
        <taxon>Pseudomonadota</taxon>
        <taxon>Alphaproteobacteria</taxon>
        <taxon>Rhodobacterales</taxon>
        <taxon>Roseobacteraceae</taxon>
        <taxon>Actibacterium</taxon>
    </lineage>
</organism>
<gene>
    <name evidence="3" type="ORF">ATO10_02910</name>
</gene>